<dbReference type="PANTHER" id="PTHR43016">
    <property type="entry name" value="PRESEQUENCE PROTEASE"/>
    <property type="match status" value="1"/>
</dbReference>
<dbReference type="SUPFAM" id="SSF63411">
    <property type="entry name" value="LuxS/MPP-like metallohydrolase"/>
    <property type="match status" value="4"/>
</dbReference>
<dbReference type="AlphaFoldDB" id="A0A9P8HYH3"/>
<dbReference type="InterPro" id="IPR007863">
    <property type="entry name" value="Peptidase_M16_C"/>
</dbReference>
<dbReference type="FunFam" id="3.30.830.10:FF:000015">
    <property type="entry name" value="Putative zinc metalloprotease"/>
    <property type="match status" value="1"/>
</dbReference>
<dbReference type="Proteomes" id="UP000698800">
    <property type="component" value="Unassembled WGS sequence"/>
</dbReference>
<organism evidence="3 4">
    <name type="scientific">Glutinoglossum americanum</name>
    <dbReference type="NCBI Taxonomy" id="1670608"/>
    <lineage>
        <taxon>Eukaryota</taxon>
        <taxon>Fungi</taxon>
        <taxon>Dikarya</taxon>
        <taxon>Ascomycota</taxon>
        <taxon>Pezizomycotina</taxon>
        <taxon>Geoglossomycetes</taxon>
        <taxon>Geoglossales</taxon>
        <taxon>Geoglossaceae</taxon>
        <taxon>Glutinoglossum</taxon>
    </lineage>
</organism>
<feature type="region of interest" description="Disordered" evidence="1">
    <location>
        <begin position="946"/>
        <end position="991"/>
    </location>
</feature>
<evidence type="ECO:0000256" key="1">
    <source>
        <dbReference type="SAM" id="MobiDB-lite"/>
    </source>
</evidence>
<accession>A0A9P8HYH3</accession>
<feature type="compositionally biased region" description="Basic and acidic residues" evidence="1">
    <location>
        <begin position="975"/>
        <end position="991"/>
    </location>
</feature>
<dbReference type="InterPro" id="IPR011249">
    <property type="entry name" value="Metalloenz_LuxS/M16"/>
</dbReference>
<dbReference type="FunFam" id="3.30.830.10:FF:000036">
    <property type="entry name" value="Putative zinc metalloprotease"/>
    <property type="match status" value="1"/>
</dbReference>
<proteinExistence type="predicted"/>
<dbReference type="EMBL" id="JAGHQL010000058">
    <property type="protein sequence ID" value="KAH0542239.1"/>
    <property type="molecule type" value="Genomic_DNA"/>
</dbReference>
<name>A0A9P8HYH3_9PEZI</name>
<dbReference type="PANTHER" id="PTHR43016:SF16">
    <property type="entry name" value="METALLOPROTEASE, PUTATIVE (AFU_ORTHOLOGUE AFUA_4G07610)-RELATED"/>
    <property type="match status" value="1"/>
</dbReference>
<feature type="compositionally biased region" description="Acidic residues" evidence="1">
    <location>
        <begin position="954"/>
        <end position="974"/>
    </location>
</feature>
<dbReference type="FunFam" id="3.30.830.10:FF:000031">
    <property type="entry name" value="Putative zinc metalloprotease"/>
    <property type="match status" value="1"/>
</dbReference>
<evidence type="ECO:0000313" key="4">
    <source>
        <dbReference type="Proteomes" id="UP000698800"/>
    </source>
</evidence>
<keyword evidence="4" id="KW-1185">Reference proteome</keyword>
<protein>
    <recommendedName>
        <fullName evidence="2">Peptidase M16 C-terminal domain-containing protein</fullName>
    </recommendedName>
</protein>
<dbReference type="OrthoDB" id="4953at2759"/>
<gene>
    <name evidence="3" type="ORF">FGG08_003361</name>
</gene>
<dbReference type="Pfam" id="PF05193">
    <property type="entry name" value="Peptidase_M16_C"/>
    <property type="match status" value="1"/>
</dbReference>
<comment type="caution">
    <text evidence="3">The sequence shown here is derived from an EMBL/GenBank/DDBJ whole genome shotgun (WGS) entry which is preliminary data.</text>
</comment>
<feature type="domain" description="Peptidase M16 C-terminal" evidence="2">
    <location>
        <begin position="145"/>
        <end position="326"/>
    </location>
</feature>
<sequence>MPDIRKKTFFRTLQKFETDYSPCTITQYESERTGMRAIVVDRKGPKVRGFFALATEIHDDSGALAQLPVYLEHVLFPTLTDSGCYTEVHHIDGTGHDAGVVYSEMQGVQNNPEELMDLKARRLLYPEGIGFRYETGGMLEQLRVLTADRIREFHREMYHPKNLCLVIIGEVDHRNLLEVLDKFETPFLDDLPKPSDTWKRPWIESTQPPPLKESVIETVEFPEDDESMGEISISFFGPDGNDSLLTSALGVLMVYLCGSSISILENTLVEREQLASGIYYDIDWRLKSVISFTISGVATGQLAEVEKRFFEVLSETASKPLDMAYVLDCIRRQKRQTKSMAEASGYFFSDPVISDHLFGKRDGSTLRDLESLREYDVLEKWGNQQWTNFLREWISDAAHVTILGRPSKKLSKKLKMEEKARVERQKKRLGEKGLKELEMRLRNAKASNDIEVPRSLLEQFKIPGTDSIHFIKTITARSGFAKKMGPLDNRVQKIIDQDGPDLPLFIHFESVPSNFVHINIVLCTEKIPVEKRPLLSIYLTNFFNTPIIREGKRIEFEEVVVELEKDTVSYSIDPSLPELVRVKLEVEPDKYEAAVRWIKEALWESVFDETSGPPRRFTDDDKMLWAVDSIINYAPESTNRARNTLVKAVYLKRINRLLKDEPETVIEQLNELRKCLCTPENIRVLVIGDIEKLPSPVSTWKSLVDDHKTDKTLSPIDRPSSRLSDAGRKPGNLAYVIQMPTIDSSFSIQTARGPDTYDHPELPALLVATAYLDAVEGPLWCAVRGTGLAYGTGFSRDTDAGHLQFRIYRSPDAHKAFVASKKVIEDHISGDTLFDSLGLEGAVSSIVVAFADEQVSMYSAAQMSFINQVVRDLSPNYSSEILKRVRDIGVDDVKEVLKKVVLPVFEPKTANLVVTCAPVMLEEICDGFEDAGFDVQVKPLKFFHDDYGLKPKDGDEETDVEDEPEESEFASDEEAYSRDGDGSEDDKSKEL</sequence>
<dbReference type="GO" id="GO:0046872">
    <property type="term" value="F:metal ion binding"/>
    <property type="evidence" value="ECO:0007669"/>
    <property type="project" value="InterPro"/>
</dbReference>
<evidence type="ECO:0000259" key="2">
    <source>
        <dbReference type="Pfam" id="PF05193"/>
    </source>
</evidence>
<reference evidence="3" key="1">
    <citation type="submission" date="2021-03" db="EMBL/GenBank/DDBJ databases">
        <title>Comparative genomics and phylogenomic investigation of the class Geoglossomycetes provide insights into ecological specialization and systematics.</title>
        <authorList>
            <person name="Melie T."/>
            <person name="Pirro S."/>
            <person name="Miller A.N."/>
            <person name="Quandt A."/>
        </authorList>
    </citation>
    <scope>NUCLEOTIDE SEQUENCE</scope>
    <source>
        <strain evidence="3">GBOQ0MN5Z8</strain>
    </source>
</reference>
<evidence type="ECO:0000313" key="3">
    <source>
        <dbReference type="EMBL" id="KAH0542239.1"/>
    </source>
</evidence>
<dbReference type="Gene3D" id="3.30.830.10">
    <property type="entry name" value="Metalloenzyme, LuxS/M16 peptidase-like"/>
    <property type="match status" value="5"/>
</dbReference>